<dbReference type="Proteomes" id="UP001595772">
    <property type="component" value="Unassembled WGS sequence"/>
</dbReference>
<organism evidence="2 3">
    <name type="scientific">Oceanobacillus longus</name>
    <dbReference type="NCBI Taxonomy" id="930120"/>
    <lineage>
        <taxon>Bacteria</taxon>
        <taxon>Bacillati</taxon>
        <taxon>Bacillota</taxon>
        <taxon>Bacilli</taxon>
        <taxon>Bacillales</taxon>
        <taxon>Bacillaceae</taxon>
        <taxon>Oceanobacillus</taxon>
    </lineage>
</organism>
<reference evidence="3" key="1">
    <citation type="journal article" date="2019" name="Int. J. Syst. Evol. Microbiol.">
        <title>The Global Catalogue of Microorganisms (GCM) 10K type strain sequencing project: providing services to taxonomists for standard genome sequencing and annotation.</title>
        <authorList>
            <consortium name="The Broad Institute Genomics Platform"/>
            <consortium name="The Broad Institute Genome Sequencing Center for Infectious Disease"/>
            <person name="Wu L."/>
            <person name="Ma J."/>
        </authorList>
    </citation>
    <scope>NUCLEOTIDE SEQUENCE [LARGE SCALE GENOMIC DNA]</scope>
    <source>
        <strain evidence="3">IBRC-M 10703</strain>
    </source>
</reference>
<proteinExistence type="inferred from homology"/>
<keyword evidence="3" id="KW-1185">Reference proteome</keyword>
<dbReference type="InterPro" id="IPR005370">
    <property type="entry name" value="UPF0180"/>
</dbReference>
<gene>
    <name evidence="2" type="ORF">ACFOUV_10660</name>
</gene>
<evidence type="ECO:0000313" key="3">
    <source>
        <dbReference type="Proteomes" id="UP001595772"/>
    </source>
</evidence>
<dbReference type="Pfam" id="PF03698">
    <property type="entry name" value="UPF0180"/>
    <property type="match status" value="1"/>
</dbReference>
<evidence type="ECO:0000313" key="2">
    <source>
        <dbReference type="EMBL" id="MFC4024254.1"/>
    </source>
</evidence>
<accession>A0ABV8H1J7</accession>
<dbReference type="EMBL" id="JBHSAO010000008">
    <property type="protein sequence ID" value="MFC4024254.1"/>
    <property type="molecule type" value="Genomic_DNA"/>
</dbReference>
<dbReference type="HAMAP" id="MF_00506">
    <property type="entry name" value="UPF0180"/>
    <property type="match status" value="1"/>
</dbReference>
<dbReference type="RefSeq" id="WP_379496757.1">
    <property type="nucleotide sequence ID" value="NZ_JBHSAO010000008.1"/>
</dbReference>
<sequence length="80" mass="8490">MARIGVEGTLTDVKTALMEMGHEIIDLRTENDAANCDCCVISGQDKDVMGMQSTSIEGPVINAQGQSAEDVCQMVNAKLS</sequence>
<evidence type="ECO:0000256" key="1">
    <source>
        <dbReference type="HAMAP-Rule" id="MF_00506"/>
    </source>
</evidence>
<name>A0ABV8H1J7_9BACI</name>
<protein>
    <recommendedName>
        <fullName evidence="1">UPF0180 protein ACFOUV_10660</fullName>
    </recommendedName>
</protein>
<dbReference type="NCBIfam" id="NF002845">
    <property type="entry name" value="PRK03094.1"/>
    <property type="match status" value="1"/>
</dbReference>
<comment type="caution">
    <text evidence="2">The sequence shown here is derived from an EMBL/GenBank/DDBJ whole genome shotgun (WGS) entry which is preliminary data.</text>
</comment>
<comment type="similarity">
    <text evidence="1">Belongs to the UPF0180 family.</text>
</comment>